<dbReference type="OrthoDB" id="406505at2759"/>
<accession>A0A835B544</accession>
<feature type="signal peptide" evidence="2">
    <location>
        <begin position="1"/>
        <end position="20"/>
    </location>
</feature>
<dbReference type="Pfam" id="PF03330">
    <property type="entry name" value="DPBB_1"/>
    <property type="match status" value="2"/>
</dbReference>
<feature type="chain" id="PRO_5032740562" description="Expansin-like EG45 domain-containing protein" evidence="2">
    <location>
        <begin position="21"/>
        <end position="363"/>
    </location>
</feature>
<dbReference type="PROSITE" id="PS50842">
    <property type="entry name" value="EXPANSIN_EG45"/>
    <property type="match status" value="2"/>
</dbReference>
<dbReference type="Gene3D" id="2.40.40.10">
    <property type="entry name" value="RlpA-like domain"/>
    <property type="match status" value="2"/>
</dbReference>
<dbReference type="SMART" id="SM00837">
    <property type="entry name" value="DPBB_1"/>
    <property type="match status" value="2"/>
</dbReference>
<evidence type="ECO:0000256" key="1">
    <source>
        <dbReference type="SAM" id="MobiDB-lite"/>
    </source>
</evidence>
<dbReference type="GO" id="GO:0009627">
    <property type="term" value="P:systemic acquired resistance"/>
    <property type="evidence" value="ECO:0007669"/>
    <property type="project" value="InterPro"/>
</dbReference>
<dbReference type="InterPro" id="IPR007112">
    <property type="entry name" value="Expansin/allergen_DPBB_dom"/>
</dbReference>
<keyword evidence="2" id="KW-0732">Signal</keyword>
<feature type="region of interest" description="Disordered" evidence="1">
    <location>
        <begin position="207"/>
        <end position="234"/>
    </location>
</feature>
<dbReference type="SUPFAM" id="SSF50685">
    <property type="entry name" value="Barwin-like endoglucanases"/>
    <property type="match status" value="2"/>
</dbReference>
<dbReference type="EMBL" id="JACEFO010002056">
    <property type="protein sequence ID" value="KAF8687424.1"/>
    <property type="molecule type" value="Genomic_DNA"/>
</dbReference>
<dbReference type="PANTHER" id="PTHR47295:SF14">
    <property type="entry name" value="OS06G0688300 PROTEIN"/>
    <property type="match status" value="1"/>
</dbReference>
<proteinExistence type="predicted"/>
<name>A0A835B544_9POAL</name>
<feature type="domain" description="Expansin-like EG45" evidence="3">
    <location>
        <begin position="25"/>
        <end position="131"/>
    </location>
</feature>
<comment type="caution">
    <text evidence="4">The sequence shown here is derived from an EMBL/GenBank/DDBJ whole genome shotgun (WGS) entry which is preliminary data.</text>
</comment>
<dbReference type="Proteomes" id="UP000636709">
    <property type="component" value="Unassembled WGS sequence"/>
</dbReference>
<dbReference type="InterPro" id="IPR036908">
    <property type="entry name" value="RlpA-like_sf"/>
</dbReference>
<dbReference type="CDD" id="cd22269">
    <property type="entry name" value="DPBB_EG45-like"/>
    <property type="match status" value="2"/>
</dbReference>
<organism evidence="4 5">
    <name type="scientific">Digitaria exilis</name>
    <dbReference type="NCBI Taxonomy" id="1010633"/>
    <lineage>
        <taxon>Eukaryota</taxon>
        <taxon>Viridiplantae</taxon>
        <taxon>Streptophyta</taxon>
        <taxon>Embryophyta</taxon>
        <taxon>Tracheophyta</taxon>
        <taxon>Spermatophyta</taxon>
        <taxon>Magnoliopsida</taxon>
        <taxon>Liliopsida</taxon>
        <taxon>Poales</taxon>
        <taxon>Poaceae</taxon>
        <taxon>PACMAD clade</taxon>
        <taxon>Panicoideae</taxon>
        <taxon>Panicodae</taxon>
        <taxon>Paniceae</taxon>
        <taxon>Anthephorinae</taxon>
        <taxon>Digitaria</taxon>
    </lineage>
</organism>
<feature type="domain" description="Expansin-like EG45" evidence="3">
    <location>
        <begin position="265"/>
        <end position="363"/>
    </location>
</feature>
<dbReference type="InterPro" id="IPR009009">
    <property type="entry name" value="RlpA-like_DPBB"/>
</dbReference>
<sequence length="363" mass="37666">MANAAAAVLLVGALLGLVSASLADQGTASYSIASGLPPACIIGNLGEGTMTTAVSDEIFDNGAACGTMYKVTCTGAANAAVANPCNAGARVTVTVVDLCPSPGCTVTFDLSQQAFSTIASLDAGEILIDYQLKQKVPLTTGPKLPCPLGWDFHAFSNARARARILRPVLIGLHRCPASPPLLCEQELSVASAVLCLHIASCRPWPKLPPSSSSPPCSASCRRRSPTRAPPPTTPPTPVRLCEDCDLATHIYKYIYIYKHIYNQKLDACAASACYGFTDEGTMIAAASEALWNGGAACGSFYTVTCTGGTNETPNPCNPGTSVTVKIVDLCPSPGCQATLDLSEQAFSIIGNLNAGKIAIDYEL</sequence>
<evidence type="ECO:0000313" key="4">
    <source>
        <dbReference type="EMBL" id="KAF8687424.1"/>
    </source>
</evidence>
<gene>
    <name evidence="4" type="ORF">HU200_043116</name>
</gene>
<evidence type="ECO:0000259" key="3">
    <source>
        <dbReference type="PROSITE" id="PS50842"/>
    </source>
</evidence>
<dbReference type="GO" id="GO:0048046">
    <property type="term" value="C:apoplast"/>
    <property type="evidence" value="ECO:0007669"/>
    <property type="project" value="InterPro"/>
</dbReference>
<dbReference type="AlphaFoldDB" id="A0A835B544"/>
<evidence type="ECO:0000313" key="5">
    <source>
        <dbReference type="Proteomes" id="UP000636709"/>
    </source>
</evidence>
<dbReference type="PANTHER" id="PTHR47295">
    <property type="entry name" value="EG45-LIKE DOMAIN CONTAINING PROTEIN 1-RELATED"/>
    <property type="match status" value="1"/>
</dbReference>
<evidence type="ECO:0000256" key="2">
    <source>
        <dbReference type="SAM" id="SignalP"/>
    </source>
</evidence>
<reference evidence="4" key="1">
    <citation type="submission" date="2020-07" db="EMBL/GenBank/DDBJ databases">
        <title>Genome sequence and genetic diversity analysis of an under-domesticated orphan crop, white fonio (Digitaria exilis).</title>
        <authorList>
            <person name="Bennetzen J.L."/>
            <person name="Chen S."/>
            <person name="Ma X."/>
            <person name="Wang X."/>
            <person name="Yssel A.E.J."/>
            <person name="Chaluvadi S.R."/>
            <person name="Johnson M."/>
            <person name="Gangashetty P."/>
            <person name="Hamidou F."/>
            <person name="Sanogo M.D."/>
            <person name="Zwaenepoel A."/>
            <person name="Wallace J."/>
            <person name="Van De Peer Y."/>
            <person name="Van Deynze A."/>
        </authorList>
    </citation>
    <scope>NUCLEOTIDE SEQUENCE</scope>
    <source>
        <tissue evidence="4">Leaves</tissue>
    </source>
</reference>
<protein>
    <recommendedName>
        <fullName evidence="3">Expansin-like EG45 domain-containing protein</fullName>
    </recommendedName>
</protein>
<dbReference type="InterPro" id="IPR044206">
    <property type="entry name" value="EGC1/2"/>
</dbReference>
<keyword evidence="5" id="KW-1185">Reference proteome</keyword>